<keyword evidence="1" id="KW-0472">Membrane</keyword>
<dbReference type="Proteomes" id="UP000285317">
    <property type="component" value="Chromosome"/>
</dbReference>
<evidence type="ECO:0000313" key="3">
    <source>
        <dbReference type="Proteomes" id="UP000285317"/>
    </source>
</evidence>
<keyword evidence="1" id="KW-0812">Transmembrane</keyword>
<gene>
    <name evidence="2" type="ORF">C1I64_07035</name>
</gene>
<dbReference type="KEGG" id="rfs:C1I64_07035"/>
<accession>A0A3T0SZW7</accession>
<organism evidence="2 3">
    <name type="scientific">Rathayibacter festucae DSM 15932</name>
    <dbReference type="NCBI Taxonomy" id="1328866"/>
    <lineage>
        <taxon>Bacteria</taxon>
        <taxon>Bacillati</taxon>
        <taxon>Actinomycetota</taxon>
        <taxon>Actinomycetes</taxon>
        <taxon>Micrococcales</taxon>
        <taxon>Microbacteriaceae</taxon>
        <taxon>Rathayibacter</taxon>
    </lineage>
</organism>
<protein>
    <submittedName>
        <fullName evidence="2">Uncharacterized protein</fullName>
    </submittedName>
</protein>
<feature type="transmembrane region" description="Helical" evidence="1">
    <location>
        <begin position="31"/>
        <end position="52"/>
    </location>
</feature>
<name>A0A3T0SZW7_9MICO</name>
<dbReference type="EMBL" id="CP028137">
    <property type="protein sequence ID" value="AZZ51825.1"/>
    <property type="molecule type" value="Genomic_DNA"/>
</dbReference>
<reference evidence="2 3" key="1">
    <citation type="submission" date="2018-03" db="EMBL/GenBank/DDBJ databases">
        <title>Bacteriophage NCPPB3778 and a type I-E CRISPR drive the evolution of the US Biological Select Agent, Rathayibacter toxicus.</title>
        <authorList>
            <person name="Davis E.W.II."/>
            <person name="Tabima J.F."/>
            <person name="Weisberg A.J."/>
            <person name="Dantas Lopes L."/>
            <person name="Wiseman M.S."/>
            <person name="Wiseman M.S."/>
            <person name="Pupko T."/>
            <person name="Belcher M.S."/>
            <person name="Sechler A.J."/>
            <person name="Tancos M.A."/>
            <person name="Schroeder B.K."/>
            <person name="Murray T.D."/>
            <person name="Luster D.G."/>
            <person name="Schneider W.L."/>
            <person name="Rogers E."/>
            <person name="Andreote F.D."/>
            <person name="Grunwald N.J."/>
            <person name="Putnam M.L."/>
            <person name="Chang J.H."/>
        </authorList>
    </citation>
    <scope>NUCLEOTIDE SEQUENCE [LARGE SCALE GENOMIC DNA]</scope>
    <source>
        <strain evidence="2 3">DSM 15932</strain>
    </source>
</reference>
<evidence type="ECO:0000256" key="1">
    <source>
        <dbReference type="SAM" id="Phobius"/>
    </source>
</evidence>
<dbReference type="AlphaFoldDB" id="A0A3T0SZW7"/>
<sequence length="154" mass="15777">MDSRDLSDEQLERISARLAHRIRRRRRVGQAAAVTLAGIAGAILSAAVLTAGTTERGTPIAAPVTCWEPDGQGIALSGEIRTPVGRSTAALAAACAALTAAGAVGGTIDGTDAARYSLDGSQVCEESGRLRIFTGLSTRVDCTDPPTTQTGVDQ</sequence>
<evidence type="ECO:0000313" key="2">
    <source>
        <dbReference type="EMBL" id="AZZ51825.1"/>
    </source>
</evidence>
<proteinExistence type="predicted"/>
<dbReference type="RefSeq" id="WP_127886716.1">
    <property type="nucleotide sequence ID" value="NZ_CP028137.1"/>
</dbReference>
<keyword evidence="1" id="KW-1133">Transmembrane helix</keyword>